<proteinExistence type="inferred from homology"/>
<dbReference type="Proteomes" id="UP000276991">
    <property type="component" value="Unassembled WGS sequence"/>
</dbReference>
<dbReference type="InterPro" id="IPR036235">
    <property type="entry name" value="Ribosomal_bL12_oligo_N_sf"/>
</dbReference>
<evidence type="ECO:0000259" key="5">
    <source>
        <dbReference type="Pfam" id="PF00542"/>
    </source>
</evidence>
<dbReference type="Gene3D" id="3.30.1390.10">
    <property type="match status" value="1"/>
</dbReference>
<dbReference type="Pfam" id="PF00542">
    <property type="entry name" value="Ribosomal_L12"/>
    <property type="match status" value="1"/>
</dbReference>
<evidence type="ECO:0000259" key="6">
    <source>
        <dbReference type="Pfam" id="PF16320"/>
    </source>
</evidence>
<sequence length="291" mass="32172">MLWFASYNDRNHLKRYGNGLHTKCIDKSGYFTKSFYTIDEEYEVYHRDGAIIALDFLKTFRGAAQAPVPLEKSASKFPEDKKSTLTSTKTEKSDDAGGSCTITEKKQETEPQAPSVNDGKGIDLSSTSIMDRKIAQLALEPGKASPLPPRDGEKVVSERILRLANEIVSLTIFEVADLNSTLKKKLNLPDFPVSVQSFATSGATSATGEEKAEKPQLSQKTFFSVKLTKVDDSKKIPLIKEIRTTIEGFNLVQAKKFVETLPATVKEDLSKNEAEELKTKLEKLGAVCEIV</sequence>
<keyword evidence="3" id="KW-0687">Ribonucleoprotein</keyword>
<keyword evidence="2" id="KW-0689">Ribosomal protein</keyword>
<dbReference type="InterPro" id="IPR013823">
    <property type="entry name" value="Ribosomal_bL12_C"/>
</dbReference>
<evidence type="ECO:0000256" key="4">
    <source>
        <dbReference type="SAM" id="MobiDB-lite"/>
    </source>
</evidence>
<dbReference type="OrthoDB" id="250175at2759"/>
<dbReference type="PANTHER" id="PTHR45987:SF4">
    <property type="entry name" value="LARGE RIBOSOMAL SUBUNIT PROTEIN BL12M"/>
    <property type="match status" value="1"/>
</dbReference>
<name>A0A498SUB0_ACAVI</name>
<dbReference type="InterPro" id="IPR014719">
    <property type="entry name" value="Ribosomal_bL12_C/ClpS-like"/>
</dbReference>
<dbReference type="FunFam" id="3.30.1390.10:FF:000001">
    <property type="entry name" value="50S ribosomal protein L7/L12"/>
    <property type="match status" value="1"/>
</dbReference>
<organism evidence="7 8">
    <name type="scientific">Acanthocheilonema viteae</name>
    <name type="common">Filarial nematode worm</name>
    <name type="synonym">Dipetalonema viteae</name>
    <dbReference type="NCBI Taxonomy" id="6277"/>
    <lineage>
        <taxon>Eukaryota</taxon>
        <taxon>Metazoa</taxon>
        <taxon>Ecdysozoa</taxon>
        <taxon>Nematoda</taxon>
        <taxon>Chromadorea</taxon>
        <taxon>Rhabditida</taxon>
        <taxon>Spirurina</taxon>
        <taxon>Spiruromorpha</taxon>
        <taxon>Filarioidea</taxon>
        <taxon>Onchocercidae</taxon>
        <taxon>Acanthocheilonema</taxon>
    </lineage>
</organism>
<evidence type="ECO:0000256" key="3">
    <source>
        <dbReference type="ARBA" id="ARBA00023274"/>
    </source>
</evidence>
<comment type="similarity">
    <text evidence="1">Belongs to the bacterial ribosomal protein bL12 family.</text>
</comment>
<evidence type="ECO:0000256" key="1">
    <source>
        <dbReference type="ARBA" id="ARBA00007197"/>
    </source>
</evidence>
<dbReference type="SUPFAM" id="SSF48300">
    <property type="entry name" value="Ribosomal protein L7/12, oligomerisation (N-terminal) domain"/>
    <property type="match status" value="1"/>
</dbReference>
<dbReference type="SUPFAM" id="SSF54736">
    <property type="entry name" value="ClpS-like"/>
    <property type="match status" value="1"/>
</dbReference>
<dbReference type="GO" id="GO:0005762">
    <property type="term" value="C:mitochondrial large ribosomal subunit"/>
    <property type="evidence" value="ECO:0007669"/>
    <property type="project" value="TreeGrafter"/>
</dbReference>
<feature type="region of interest" description="Disordered" evidence="4">
    <location>
        <begin position="71"/>
        <end position="121"/>
    </location>
</feature>
<dbReference type="CDD" id="cd00387">
    <property type="entry name" value="Ribosomal_L7_L12"/>
    <property type="match status" value="1"/>
</dbReference>
<evidence type="ECO:0000256" key="2">
    <source>
        <dbReference type="ARBA" id="ARBA00022980"/>
    </source>
</evidence>
<dbReference type="EMBL" id="UPTC01001954">
    <property type="protein sequence ID" value="VBB32825.1"/>
    <property type="molecule type" value="Genomic_DNA"/>
</dbReference>
<dbReference type="InterPro" id="IPR000206">
    <property type="entry name" value="Ribosomal_bL12"/>
</dbReference>
<dbReference type="Pfam" id="PF16320">
    <property type="entry name" value="Ribosomal_L12_N"/>
    <property type="match status" value="1"/>
</dbReference>
<gene>
    <name evidence="7" type="ORF">NAV_LOCUS7616</name>
</gene>
<evidence type="ECO:0000313" key="8">
    <source>
        <dbReference type="Proteomes" id="UP000276991"/>
    </source>
</evidence>
<keyword evidence="8" id="KW-1185">Reference proteome</keyword>
<dbReference type="GO" id="GO:0006412">
    <property type="term" value="P:translation"/>
    <property type="evidence" value="ECO:0007669"/>
    <property type="project" value="InterPro"/>
</dbReference>
<dbReference type="GO" id="GO:0003735">
    <property type="term" value="F:structural constituent of ribosome"/>
    <property type="evidence" value="ECO:0007669"/>
    <property type="project" value="InterPro"/>
</dbReference>
<accession>A0A498SUB0</accession>
<dbReference type="PANTHER" id="PTHR45987">
    <property type="entry name" value="39S RIBOSOMAL PROTEIN L12"/>
    <property type="match status" value="1"/>
</dbReference>
<reference evidence="7 8" key="1">
    <citation type="submission" date="2018-08" db="EMBL/GenBank/DDBJ databases">
        <authorList>
            <person name="Laetsch R D."/>
            <person name="Stevens L."/>
            <person name="Kumar S."/>
            <person name="Blaxter L. M."/>
        </authorList>
    </citation>
    <scope>NUCLEOTIDE SEQUENCE [LARGE SCALE GENOMIC DNA]</scope>
</reference>
<dbReference type="GO" id="GO:0003729">
    <property type="term" value="F:mRNA binding"/>
    <property type="evidence" value="ECO:0007669"/>
    <property type="project" value="TreeGrafter"/>
</dbReference>
<protein>
    <submittedName>
        <fullName evidence="7">Uncharacterized protein</fullName>
    </submittedName>
</protein>
<feature type="compositionally biased region" description="Basic and acidic residues" evidence="4">
    <location>
        <begin position="73"/>
        <end position="95"/>
    </location>
</feature>
<feature type="domain" description="Large ribosomal subunit protein bL12 C-terminal" evidence="5">
    <location>
        <begin position="223"/>
        <end position="290"/>
    </location>
</feature>
<dbReference type="InterPro" id="IPR008932">
    <property type="entry name" value="Ribosomal_bL12_oligo"/>
</dbReference>
<dbReference type="AlphaFoldDB" id="A0A498SUB0"/>
<evidence type="ECO:0000313" key="7">
    <source>
        <dbReference type="EMBL" id="VBB32825.1"/>
    </source>
</evidence>
<feature type="domain" description="Large ribosomal subunit protein bL12 oligomerization" evidence="6">
    <location>
        <begin position="163"/>
        <end position="200"/>
    </location>
</feature>
<dbReference type="STRING" id="6277.A0A498SUB0"/>